<evidence type="ECO:0000313" key="9">
    <source>
        <dbReference type="Proteomes" id="UP000033047"/>
    </source>
</evidence>
<dbReference type="Proteomes" id="UP000033047">
    <property type="component" value="Unassembled WGS sequence"/>
</dbReference>
<evidence type="ECO:0000256" key="2">
    <source>
        <dbReference type="ARBA" id="ARBA00006275"/>
    </source>
</evidence>
<dbReference type="STRING" id="927665.HMPREF1535_04339"/>
<keyword evidence="4" id="KW-0472">Membrane</keyword>
<dbReference type="Pfam" id="PF14322">
    <property type="entry name" value="SusD-like_3"/>
    <property type="match status" value="1"/>
</dbReference>
<accession>A0A0F5IR03</accession>
<dbReference type="HOGENOM" id="CLU_015553_0_0_10"/>
<comment type="subcellular location">
    <subcellularLocation>
        <location evidence="1">Cell outer membrane</location>
    </subcellularLocation>
</comment>
<comment type="similarity">
    <text evidence="2">Belongs to the SusD family.</text>
</comment>
<dbReference type="AlphaFoldDB" id="A0A0F5IR03"/>
<protein>
    <recommendedName>
        <fullName evidence="10">RagB/SusD domain-containing protein</fullName>
    </recommendedName>
</protein>
<keyword evidence="5" id="KW-0998">Cell outer membrane</keyword>
<comment type="caution">
    <text evidence="8">The sequence shown here is derived from an EMBL/GenBank/DDBJ whole genome shotgun (WGS) entry which is preliminary data.</text>
</comment>
<dbReference type="PROSITE" id="PS51257">
    <property type="entry name" value="PROKAR_LIPOPROTEIN"/>
    <property type="match status" value="1"/>
</dbReference>
<dbReference type="RefSeq" id="WP_007658185.1">
    <property type="nucleotide sequence ID" value="NZ_KQ033913.1"/>
</dbReference>
<name>A0A0F5IR03_9BACT</name>
<dbReference type="GO" id="GO:0009279">
    <property type="term" value="C:cell outer membrane"/>
    <property type="evidence" value="ECO:0007669"/>
    <property type="project" value="UniProtKB-SubCell"/>
</dbReference>
<evidence type="ECO:0000313" key="8">
    <source>
        <dbReference type="EMBL" id="KKB47923.1"/>
    </source>
</evidence>
<dbReference type="EMBL" id="AQHV01000024">
    <property type="protein sequence ID" value="KKB47923.1"/>
    <property type="molecule type" value="Genomic_DNA"/>
</dbReference>
<proteinExistence type="inferred from homology"/>
<sequence length="566" mass="64226">MKRNNIIICLFSGITLLTACHDLDLNPLSYGSTENWYSNETEIEMAVNELYRDTFWPLDEEGNTDWSDDNIYRESLTPFQNATLNGQTDKVTDLWSKQYKVISRANGVILKAHRAVEAGASEAKINGFIAEAHFHRACAYAKLSSKFGGIPLVEDDIDIEAGMAMGRTDIAVVKQFVYDEFDVAAETLPVSYSGAQRATKGAALALKARYALYMGDYDIVVAATKAVMDLGIYSLHKDYGDLFLTNTKNAEESIFLIPRSIEYNVVMNVRGWLPRNSGGYAVPNPTWELLASYTCIDGLPIDESPLFDSHDPFKNRDPRLSMTIVPFGENFLGIEFNPHPEALEVMNYKSGKMISNNDSRAVAQYASYNGLVWKKGMDESCLENAHDIDPDKIIIRYADILLMYAEAKIELNQIDQSVLDAMNEVRARAYGVDKSAVSQYPAFTMTNQNKLRSELRMERRVEFAKEGLRYMDLMRWKLMDKVMNKKVYMMLYPASLLIEKVVSQGDWFWPYAPDIDENGLADFTKMESAGKIAVVAQKKWDERQYLWPIPTTEILINPNMKQNPNY</sequence>
<dbReference type="InterPro" id="IPR011990">
    <property type="entry name" value="TPR-like_helical_dom_sf"/>
</dbReference>
<organism evidence="8 9">
    <name type="scientific">Parabacteroides goldsteinii DSM 19448 = WAL 12034</name>
    <dbReference type="NCBI Taxonomy" id="927665"/>
    <lineage>
        <taxon>Bacteria</taxon>
        <taxon>Pseudomonadati</taxon>
        <taxon>Bacteroidota</taxon>
        <taxon>Bacteroidia</taxon>
        <taxon>Bacteroidales</taxon>
        <taxon>Tannerellaceae</taxon>
        <taxon>Parabacteroides</taxon>
    </lineage>
</organism>
<dbReference type="InterPro" id="IPR012944">
    <property type="entry name" value="SusD_RagB_dom"/>
</dbReference>
<dbReference type="SUPFAM" id="SSF48452">
    <property type="entry name" value="TPR-like"/>
    <property type="match status" value="1"/>
</dbReference>
<evidence type="ECO:0000259" key="7">
    <source>
        <dbReference type="Pfam" id="PF14322"/>
    </source>
</evidence>
<evidence type="ECO:0000259" key="6">
    <source>
        <dbReference type="Pfam" id="PF07980"/>
    </source>
</evidence>
<dbReference type="Gene3D" id="1.25.40.390">
    <property type="match status" value="1"/>
</dbReference>
<evidence type="ECO:0000256" key="3">
    <source>
        <dbReference type="ARBA" id="ARBA00022729"/>
    </source>
</evidence>
<evidence type="ECO:0000256" key="4">
    <source>
        <dbReference type="ARBA" id="ARBA00023136"/>
    </source>
</evidence>
<evidence type="ECO:0008006" key="10">
    <source>
        <dbReference type="Google" id="ProtNLM"/>
    </source>
</evidence>
<feature type="domain" description="SusD-like N-terminal" evidence="7">
    <location>
        <begin position="60"/>
        <end position="211"/>
    </location>
</feature>
<feature type="domain" description="RagB/SusD" evidence="6">
    <location>
        <begin position="273"/>
        <end position="566"/>
    </location>
</feature>
<reference evidence="8 9" key="1">
    <citation type="submission" date="2013-04" db="EMBL/GenBank/DDBJ databases">
        <title>The Genome Sequence of Parabacteroides goldsteinii DSM 19448.</title>
        <authorList>
            <consortium name="The Broad Institute Genomics Platform"/>
            <person name="Earl A."/>
            <person name="Ward D."/>
            <person name="Feldgarden M."/>
            <person name="Gevers D."/>
            <person name="Martens E."/>
            <person name="Sakamoto M."/>
            <person name="Benno Y."/>
            <person name="Song Y."/>
            <person name="Liu C."/>
            <person name="Lee J."/>
            <person name="Bolanos M."/>
            <person name="Vaisanen M.L."/>
            <person name="Finegold S.M."/>
            <person name="Walker B."/>
            <person name="Young S."/>
            <person name="Zeng Q."/>
            <person name="Gargeya S."/>
            <person name="Fitzgerald M."/>
            <person name="Haas B."/>
            <person name="Abouelleil A."/>
            <person name="Allen A.W."/>
            <person name="Alvarado L."/>
            <person name="Arachchi H.M."/>
            <person name="Berlin A.M."/>
            <person name="Chapman S.B."/>
            <person name="Gainer-Dewar J."/>
            <person name="Goldberg J."/>
            <person name="Griggs A."/>
            <person name="Gujja S."/>
            <person name="Hansen M."/>
            <person name="Howarth C."/>
            <person name="Imamovic A."/>
            <person name="Ireland A."/>
            <person name="Larimer J."/>
            <person name="McCowan C."/>
            <person name="Murphy C."/>
            <person name="Pearson M."/>
            <person name="Poon T.W."/>
            <person name="Priest M."/>
            <person name="Roberts A."/>
            <person name="Saif S."/>
            <person name="Shea T."/>
            <person name="Sisk P."/>
            <person name="Sykes S."/>
            <person name="Wortman J."/>
            <person name="Nusbaum C."/>
            <person name="Birren B."/>
        </authorList>
    </citation>
    <scope>NUCLEOTIDE SEQUENCE [LARGE SCALE GENOMIC DNA]</scope>
    <source>
        <strain evidence="8 9">DSM 19448</strain>
    </source>
</reference>
<keyword evidence="3" id="KW-0732">Signal</keyword>
<evidence type="ECO:0000256" key="5">
    <source>
        <dbReference type="ARBA" id="ARBA00023237"/>
    </source>
</evidence>
<evidence type="ECO:0000256" key="1">
    <source>
        <dbReference type="ARBA" id="ARBA00004442"/>
    </source>
</evidence>
<dbReference type="InterPro" id="IPR033985">
    <property type="entry name" value="SusD-like_N"/>
</dbReference>
<dbReference type="Pfam" id="PF07980">
    <property type="entry name" value="SusD_RagB"/>
    <property type="match status" value="1"/>
</dbReference>
<dbReference type="PATRIC" id="fig|927665.4.peg.4456"/>
<gene>
    <name evidence="8" type="ORF">HMPREF1535_04339</name>
</gene>